<evidence type="ECO:0000256" key="1">
    <source>
        <dbReference type="SAM" id="SignalP"/>
    </source>
</evidence>
<name>A0A8H6W681_9AGAR</name>
<gene>
    <name evidence="2" type="ORF">MIND_00433400</name>
</gene>
<protein>
    <submittedName>
        <fullName evidence="2">Uncharacterized protein</fullName>
    </submittedName>
</protein>
<evidence type="ECO:0000313" key="2">
    <source>
        <dbReference type="EMBL" id="KAF7306422.1"/>
    </source>
</evidence>
<sequence length="560" mass="61653">MLLSLLLSVYAFLTGRRTHRATASTTPSSSQPSEPPSFPARQLFEYDLGIGGAPIALCQTYSHASPRPAAVLIFPVAHALFVSLSTLGLEVCFCVARSIAEASLFLTRNPGLRDGSTPSMVCCAARYQENFRLLHTFRGAWTLGAFLSINTVASPHAVVRSARHHVVTTVFFAFDGVFMAARSAGLAVCDSKPGWARSPAARGQRPFCRSGAFLILKLMQRVAGEVLPARCRFFTSSARVVSPAYSPSFQIPNAATLPTYTVGMFARYRQLTVNSANVIISPPFLPPPLRSALLDSACVCCRRLVLAAKLLPALTMVVTDLLVTDLPALESRLVCVREVSRHALFAAIWQWLALVLQFRSRMARSSFQLHLPSKTPRLSTIRNIFPFDSLLARRQQLVASRFGSVLNLMPSTALFPPSSFARRHPPIHALPVYITILLWPTQHPLPPPAVFRLPPAANPPPSGLPNHFGMTTTTPGCKSSTRPWRAPWCCSCWSRFQSRLRSRHTLVGHAPAFRALHQLVPALHSPRTHPNTTWVAFYFSVLCCRDPRRRLRSLSPTPPS</sequence>
<dbReference type="GeneID" id="59343665"/>
<feature type="chain" id="PRO_5034047449" evidence="1">
    <location>
        <begin position="24"/>
        <end position="560"/>
    </location>
</feature>
<keyword evidence="1" id="KW-0732">Signal</keyword>
<comment type="caution">
    <text evidence="2">The sequence shown here is derived from an EMBL/GenBank/DDBJ whole genome shotgun (WGS) entry which is preliminary data.</text>
</comment>
<proteinExistence type="predicted"/>
<feature type="signal peptide" evidence="1">
    <location>
        <begin position="1"/>
        <end position="23"/>
    </location>
</feature>
<dbReference type="Proteomes" id="UP000636479">
    <property type="component" value="Unassembled WGS sequence"/>
</dbReference>
<dbReference type="EMBL" id="JACAZF010000004">
    <property type="protein sequence ID" value="KAF7306422.1"/>
    <property type="molecule type" value="Genomic_DNA"/>
</dbReference>
<evidence type="ECO:0000313" key="3">
    <source>
        <dbReference type="Proteomes" id="UP000636479"/>
    </source>
</evidence>
<reference evidence="2" key="1">
    <citation type="submission" date="2020-05" db="EMBL/GenBank/DDBJ databases">
        <title>Mycena genomes resolve the evolution of fungal bioluminescence.</title>
        <authorList>
            <person name="Tsai I.J."/>
        </authorList>
    </citation>
    <scope>NUCLEOTIDE SEQUENCE</scope>
    <source>
        <strain evidence="2">171206Taipei</strain>
    </source>
</reference>
<keyword evidence="3" id="KW-1185">Reference proteome</keyword>
<accession>A0A8H6W681</accession>
<organism evidence="2 3">
    <name type="scientific">Mycena indigotica</name>
    <dbReference type="NCBI Taxonomy" id="2126181"/>
    <lineage>
        <taxon>Eukaryota</taxon>
        <taxon>Fungi</taxon>
        <taxon>Dikarya</taxon>
        <taxon>Basidiomycota</taxon>
        <taxon>Agaricomycotina</taxon>
        <taxon>Agaricomycetes</taxon>
        <taxon>Agaricomycetidae</taxon>
        <taxon>Agaricales</taxon>
        <taxon>Marasmiineae</taxon>
        <taxon>Mycenaceae</taxon>
        <taxon>Mycena</taxon>
    </lineage>
</organism>
<dbReference type="RefSeq" id="XP_037221441.1">
    <property type="nucleotide sequence ID" value="XM_037361149.1"/>
</dbReference>
<dbReference type="AlphaFoldDB" id="A0A8H6W681"/>